<evidence type="ECO:0000256" key="1">
    <source>
        <dbReference type="ARBA" id="ARBA00006432"/>
    </source>
</evidence>
<evidence type="ECO:0000313" key="4">
    <source>
        <dbReference type="EMBL" id="VEN73214.1"/>
    </source>
</evidence>
<dbReference type="Gene3D" id="3.40.50.12780">
    <property type="entry name" value="N-terminal domain of ligase-like"/>
    <property type="match status" value="1"/>
</dbReference>
<name>A0A484HFQ7_9BACT</name>
<protein>
    <submittedName>
        <fullName evidence="4">AMP-dependent synthetase and ligase</fullName>
    </submittedName>
</protein>
<sequence length="472" mass="52644">MDSIWQKTKIATIASNIITDGNITCPYQDIPRIFAKIQTFLENKNIDFKCPVMLESRNSASCALLILYFLELGHSFLLVPESREKPSAPAFCKYIFSVNEKSLDNNLNPEQFLRILENKKYAGATLNDSAKLYLRTSGSTGKPKMAIHSHEKLIKNALNCLNRLNIKSDDRVAIPVPINHMFGLGAAFLPAIAAGASIDLQKRANLIRYLDREKKFNPNMAFMTPVFCESLLKGRREKRPYRLTVSAGDRLREKTFEGYQAMFGPLVQLYGSTEMGAISSTKPDDPFVVRRASVGKPMPGARIRIENSPANSSDRTKKEGDIFCFHEYGFDGYADERGNVASLPPPNGWFPAKDLGRIRRDGRLEVLGRADQSVNRHGLLVFLADVEKKSELIQGLSAAVAVPGKESARGRELILYCVAVPDSGITEKSVRNVCFDLLPKNAVPDKIIFLDDLPFLPNGKVDRQKLNRMATK</sequence>
<dbReference type="SUPFAM" id="SSF56801">
    <property type="entry name" value="Acetyl-CoA synthetase-like"/>
    <property type="match status" value="1"/>
</dbReference>
<dbReference type="InterPro" id="IPR020845">
    <property type="entry name" value="AMP-binding_CS"/>
</dbReference>
<proteinExistence type="inferred from homology"/>
<dbReference type="GO" id="GO:0006631">
    <property type="term" value="P:fatty acid metabolic process"/>
    <property type="evidence" value="ECO:0007669"/>
    <property type="project" value="TreeGrafter"/>
</dbReference>
<accession>A0A484HFQ7</accession>
<dbReference type="InterPro" id="IPR045851">
    <property type="entry name" value="AMP-bd_C_sf"/>
</dbReference>
<dbReference type="AlphaFoldDB" id="A0A484HFQ7"/>
<dbReference type="CDD" id="cd04433">
    <property type="entry name" value="AFD_class_I"/>
    <property type="match status" value="1"/>
</dbReference>
<keyword evidence="2 4" id="KW-0436">Ligase</keyword>
<feature type="domain" description="AMP-dependent synthetase/ligase" evidence="3">
    <location>
        <begin position="135"/>
        <end position="333"/>
    </location>
</feature>
<dbReference type="Gene3D" id="3.30.300.30">
    <property type="match status" value="1"/>
</dbReference>
<dbReference type="InterPro" id="IPR042099">
    <property type="entry name" value="ANL_N_sf"/>
</dbReference>
<gene>
    <name evidence="4" type="ORF">EPICR_130031</name>
</gene>
<organism evidence="4">
    <name type="scientific">uncultured Desulfobacteraceae bacterium</name>
    <dbReference type="NCBI Taxonomy" id="218296"/>
    <lineage>
        <taxon>Bacteria</taxon>
        <taxon>Pseudomonadati</taxon>
        <taxon>Thermodesulfobacteriota</taxon>
        <taxon>Desulfobacteria</taxon>
        <taxon>Desulfobacterales</taxon>
        <taxon>Desulfobacteraceae</taxon>
        <taxon>environmental samples</taxon>
    </lineage>
</organism>
<dbReference type="PANTHER" id="PTHR43201">
    <property type="entry name" value="ACYL-COA SYNTHETASE"/>
    <property type="match status" value="1"/>
</dbReference>
<dbReference type="InterPro" id="IPR000873">
    <property type="entry name" value="AMP-dep_synth/lig_dom"/>
</dbReference>
<reference evidence="4" key="1">
    <citation type="submission" date="2019-01" db="EMBL/GenBank/DDBJ databases">
        <authorList>
            <consortium name="Genoscope - CEA"/>
            <person name="William W."/>
        </authorList>
    </citation>
    <scope>NUCLEOTIDE SEQUENCE</scope>
    <source>
        <strain evidence="4">CR-1</strain>
    </source>
</reference>
<evidence type="ECO:0000259" key="3">
    <source>
        <dbReference type="Pfam" id="PF00501"/>
    </source>
</evidence>
<dbReference type="Pfam" id="PF00501">
    <property type="entry name" value="AMP-binding"/>
    <property type="match status" value="1"/>
</dbReference>
<evidence type="ECO:0000256" key="2">
    <source>
        <dbReference type="ARBA" id="ARBA00022598"/>
    </source>
</evidence>
<dbReference type="GO" id="GO:0031956">
    <property type="term" value="F:medium-chain fatty acid-CoA ligase activity"/>
    <property type="evidence" value="ECO:0007669"/>
    <property type="project" value="TreeGrafter"/>
</dbReference>
<dbReference type="PANTHER" id="PTHR43201:SF5">
    <property type="entry name" value="MEDIUM-CHAIN ACYL-COA LIGASE ACSF2, MITOCHONDRIAL"/>
    <property type="match status" value="1"/>
</dbReference>
<dbReference type="PROSITE" id="PS00455">
    <property type="entry name" value="AMP_BINDING"/>
    <property type="match status" value="1"/>
</dbReference>
<dbReference type="EMBL" id="CAACVI010000005">
    <property type="protein sequence ID" value="VEN73214.1"/>
    <property type="molecule type" value="Genomic_DNA"/>
</dbReference>
<comment type="similarity">
    <text evidence="1">Belongs to the ATP-dependent AMP-binding enzyme family.</text>
</comment>